<comment type="pathway">
    <text evidence="2">Secondary metabolite biosynthesis.</text>
</comment>
<evidence type="ECO:0000256" key="8">
    <source>
        <dbReference type="ARBA" id="ARBA00023033"/>
    </source>
</evidence>
<dbReference type="Proteomes" id="UP000053558">
    <property type="component" value="Unassembled WGS sequence"/>
</dbReference>
<keyword evidence="6 10" id="KW-0560">Oxidoreductase</keyword>
<feature type="transmembrane region" description="Helical" evidence="11">
    <location>
        <begin position="21"/>
        <end position="43"/>
    </location>
</feature>
<dbReference type="Pfam" id="PF00067">
    <property type="entry name" value="p450"/>
    <property type="match status" value="1"/>
</dbReference>
<dbReference type="InterPro" id="IPR017972">
    <property type="entry name" value="Cyt_P450_CS"/>
</dbReference>
<gene>
    <name evidence="12" type="ORF">CONPUDRAFT_109669</name>
</gene>
<dbReference type="EMBL" id="JH711584">
    <property type="protein sequence ID" value="EIW77168.1"/>
    <property type="molecule type" value="Genomic_DNA"/>
</dbReference>
<keyword evidence="13" id="KW-1185">Reference proteome</keyword>
<evidence type="ECO:0000256" key="4">
    <source>
        <dbReference type="ARBA" id="ARBA00022617"/>
    </source>
</evidence>
<dbReference type="GeneID" id="19198794"/>
<comment type="cofactor">
    <cofactor evidence="1 9">
        <name>heme</name>
        <dbReference type="ChEBI" id="CHEBI:30413"/>
    </cofactor>
</comment>
<reference evidence="13" key="1">
    <citation type="journal article" date="2012" name="Science">
        <title>The Paleozoic origin of enzymatic lignin decomposition reconstructed from 31 fungal genomes.</title>
        <authorList>
            <person name="Floudas D."/>
            <person name="Binder M."/>
            <person name="Riley R."/>
            <person name="Barry K."/>
            <person name="Blanchette R.A."/>
            <person name="Henrissat B."/>
            <person name="Martinez A.T."/>
            <person name="Otillar R."/>
            <person name="Spatafora J.W."/>
            <person name="Yadav J.S."/>
            <person name="Aerts A."/>
            <person name="Benoit I."/>
            <person name="Boyd A."/>
            <person name="Carlson A."/>
            <person name="Copeland A."/>
            <person name="Coutinho P.M."/>
            <person name="de Vries R.P."/>
            <person name="Ferreira P."/>
            <person name="Findley K."/>
            <person name="Foster B."/>
            <person name="Gaskell J."/>
            <person name="Glotzer D."/>
            <person name="Gorecki P."/>
            <person name="Heitman J."/>
            <person name="Hesse C."/>
            <person name="Hori C."/>
            <person name="Igarashi K."/>
            <person name="Jurgens J.A."/>
            <person name="Kallen N."/>
            <person name="Kersten P."/>
            <person name="Kohler A."/>
            <person name="Kuees U."/>
            <person name="Kumar T.K.A."/>
            <person name="Kuo A."/>
            <person name="LaButti K."/>
            <person name="Larrondo L.F."/>
            <person name="Lindquist E."/>
            <person name="Ling A."/>
            <person name="Lombard V."/>
            <person name="Lucas S."/>
            <person name="Lundell T."/>
            <person name="Martin R."/>
            <person name="McLaughlin D.J."/>
            <person name="Morgenstern I."/>
            <person name="Morin E."/>
            <person name="Murat C."/>
            <person name="Nagy L.G."/>
            <person name="Nolan M."/>
            <person name="Ohm R.A."/>
            <person name="Patyshakuliyeva A."/>
            <person name="Rokas A."/>
            <person name="Ruiz-Duenas F.J."/>
            <person name="Sabat G."/>
            <person name="Salamov A."/>
            <person name="Samejima M."/>
            <person name="Schmutz J."/>
            <person name="Slot J.C."/>
            <person name="St John F."/>
            <person name="Stenlid J."/>
            <person name="Sun H."/>
            <person name="Sun S."/>
            <person name="Syed K."/>
            <person name="Tsang A."/>
            <person name="Wiebenga A."/>
            <person name="Young D."/>
            <person name="Pisabarro A."/>
            <person name="Eastwood D.C."/>
            <person name="Martin F."/>
            <person name="Cullen D."/>
            <person name="Grigoriev I.V."/>
            <person name="Hibbett D.S."/>
        </authorList>
    </citation>
    <scope>NUCLEOTIDE SEQUENCE [LARGE SCALE GENOMIC DNA]</scope>
    <source>
        <strain evidence="13">RWD-64-598 SS2</strain>
    </source>
</reference>
<dbReference type="RefSeq" id="XP_007772592.1">
    <property type="nucleotide sequence ID" value="XM_007774402.1"/>
</dbReference>
<protein>
    <submittedName>
        <fullName evidence="12">Cytochrome P450</fullName>
    </submittedName>
</protein>
<dbReference type="InterPro" id="IPR050364">
    <property type="entry name" value="Cytochrome_P450_fung"/>
</dbReference>
<evidence type="ECO:0000313" key="13">
    <source>
        <dbReference type="Proteomes" id="UP000053558"/>
    </source>
</evidence>
<dbReference type="InterPro" id="IPR036396">
    <property type="entry name" value="Cyt_P450_sf"/>
</dbReference>
<evidence type="ECO:0000256" key="10">
    <source>
        <dbReference type="RuleBase" id="RU000461"/>
    </source>
</evidence>
<evidence type="ECO:0000256" key="11">
    <source>
        <dbReference type="SAM" id="Phobius"/>
    </source>
</evidence>
<keyword evidence="11" id="KW-0812">Transmembrane</keyword>
<keyword evidence="11" id="KW-1133">Transmembrane helix</keyword>
<evidence type="ECO:0000256" key="9">
    <source>
        <dbReference type="PIRSR" id="PIRSR602401-1"/>
    </source>
</evidence>
<accession>A0A5M3MD73</accession>
<evidence type="ECO:0000256" key="7">
    <source>
        <dbReference type="ARBA" id="ARBA00023004"/>
    </source>
</evidence>
<feature type="binding site" description="axial binding residue" evidence="9">
    <location>
        <position position="448"/>
    </location>
    <ligand>
        <name>heme</name>
        <dbReference type="ChEBI" id="CHEBI:30413"/>
    </ligand>
    <ligandPart>
        <name>Fe</name>
        <dbReference type="ChEBI" id="CHEBI:18248"/>
    </ligandPart>
</feature>
<dbReference type="PRINTS" id="PR00463">
    <property type="entry name" value="EP450I"/>
</dbReference>
<dbReference type="InterPro" id="IPR001128">
    <property type="entry name" value="Cyt_P450"/>
</dbReference>
<evidence type="ECO:0000256" key="2">
    <source>
        <dbReference type="ARBA" id="ARBA00005179"/>
    </source>
</evidence>
<dbReference type="PROSITE" id="PS00086">
    <property type="entry name" value="CYTOCHROME_P450"/>
    <property type="match status" value="1"/>
</dbReference>
<keyword evidence="11" id="KW-0472">Membrane</keyword>
<dbReference type="PANTHER" id="PTHR46300:SF1">
    <property type="entry name" value="P450, PUTATIVE (EUROFUNG)-RELATED"/>
    <property type="match status" value="1"/>
</dbReference>
<name>A0A5M3MD73_CONPW</name>
<keyword evidence="7 9" id="KW-0408">Iron</keyword>
<keyword evidence="4 9" id="KW-0349">Heme</keyword>
<dbReference type="GO" id="GO:0016705">
    <property type="term" value="F:oxidoreductase activity, acting on paired donors, with incorporation or reduction of molecular oxygen"/>
    <property type="evidence" value="ECO:0007669"/>
    <property type="project" value="InterPro"/>
</dbReference>
<dbReference type="GO" id="GO:0004497">
    <property type="term" value="F:monooxygenase activity"/>
    <property type="evidence" value="ECO:0007669"/>
    <property type="project" value="UniProtKB-KW"/>
</dbReference>
<evidence type="ECO:0000256" key="1">
    <source>
        <dbReference type="ARBA" id="ARBA00001971"/>
    </source>
</evidence>
<comment type="similarity">
    <text evidence="3 10">Belongs to the cytochrome P450 family.</text>
</comment>
<dbReference type="Gene3D" id="1.10.630.10">
    <property type="entry name" value="Cytochrome P450"/>
    <property type="match status" value="1"/>
</dbReference>
<dbReference type="OrthoDB" id="2789670at2759"/>
<dbReference type="KEGG" id="cput:CONPUDRAFT_109669"/>
<dbReference type="AlphaFoldDB" id="A0A5M3MD73"/>
<dbReference type="PRINTS" id="PR00385">
    <property type="entry name" value="P450"/>
</dbReference>
<organism evidence="12 13">
    <name type="scientific">Coniophora puteana (strain RWD-64-598)</name>
    <name type="common">Brown rot fungus</name>
    <dbReference type="NCBI Taxonomy" id="741705"/>
    <lineage>
        <taxon>Eukaryota</taxon>
        <taxon>Fungi</taxon>
        <taxon>Dikarya</taxon>
        <taxon>Basidiomycota</taxon>
        <taxon>Agaricomycotina</taxon>
        <taxon>Agaricomycetes</taxon>
        <taxon>Agaricomycetidae</taxon>
        <taxon>Boletales</taxon>
        <taxon>Coniophorineae</taxon>
        <taxon>Coniophoraceae</taxon>
        <taxon>Coniophora</taxon>
    </lineage>
</organism>
<evidence type="ECO:0000256" key="6">
    <source>
        <dbReference type="ARBA" id="ARBA00023002"/>
    </source>
</evidence>
<dbReference type="GO" id="GO:0020037">
    <property type="term" value="F:heme binding"/>
    <property type="evidence" value="ECO:0007669"/>
    <property type="project" value="InterPro"/>
</dbReference>
<dbReference type="SUPFAM" id="SSF48264">
    <property type="entry name" value="Cytochrome P450"/>
    <property type="match status" value="1"/>
</dbReference>
<dbReference type="GO" id="GO:0005506">
    <property type="term" value="F:iron ion binding"/>
    <property type="evidence" value="ECO:0007669"/>
    <property type="project" value="InterPro"/>
</dbReference>
<comment type="caution">
    <text evidence="12">The sequence shown here is derived from an EMBL/GenBank/DDBJ whole genome shotgun (WGS) entry which is preliminary data.</text>
</comment>
<evidence type="ECO:0000313" key="12">
    <source>
        <dbReference type="EMBL" id="EIW77168.1"/>
    </source>
</evidence>
<evidence type="ECO:0000256" key="3">
    <source>
        <dbReference type="ARBA" id="ARBA00010617"/>
    </source>
</evidence>
<sequence>MDCLSELLPPYLQAYLQSSSSVVKIGSAVLVILLLFAIGKAVAPQKYPLPLPPGPPAKWFFQPPFPPRNIAHTLSDMTERYGAVYTIKQGRNAFVIIGRMQPAMDIMEKSGASSADRPRNIVANELLTQAGRLLMESGGDRFRRMRKAAHMALQPKATESYQPIQTAAARAVILDLLRDPDNFAEHIKGYASTVILKVTYGKRTPTSFHSPEVQRVHLTLGRIQSTFVPGTYLVELFPFLNRVLGAYGYEMAQWKREEEELAAGQMAKVKKDMEDGIAGPSFTRNMIENREVHGLEEDTMALLSNGLFGAGSDTTALALIHAIMVAAAFPEEQACVQAEIDAVVGYDRAPTFEDHDNLPQLLALAQELLRFRPITPIGFPHKVNKDIVYEGYLIPTGSIILGSHWAISRDPEAFSNPDTFNPQRWLDANGQLRTDIKYFSFGFGRRVCPGQHVANRSIYINLALIFWAFRIVPKPGYKLDLDSWTDGPVSRLPPFEVNFEPRQSVEAIRRAMNELVSGSEEDEEM</sequence>
<dbReference type="PANTHER" id="PTHR46300">
    <property type="entry name" value="P450, PUTATIVE (EUROFUNG)-RELATED-RELATED"/>
    <property type="match status" value="1"/>
</dbReference>
<dbReference type="CDD" id="cd11065">
    <property type="entry name" value="CYP64-like"/>
    <property type="match status" value="1"/>
</dbReference>
<proteinExistence type="inferred from homology"/>
<evidence type="ECO:0000256" key="5">
    <source>
        <dbReference type="ARBA" id="ARBA00022723"/>
    </source>
</evidence>
<dbReference type="InterPro" id="IPR002401">
    <property type="entry name" value="Cyt_P450_E_grp-I"/>
</dbReference>
<keyword evidence="5 9" id="KW-0479">Metal-binding</keyword>
<keyword evidence="8 10" id="KW-0503">Monooxygenase</keyword>